<dbReference type="OrthoDB" id="3354157at2759"/>
<protein>
    <recommendedName>
        <fullName evidence="2">DUF6533 domain-containing protein</fullName>
    </recommendedName>
</protein>
<name>A0A0H2RNJ5_9AGAM</name>
<gene>
    <name evidence="3" type="ORF">SCHPADRAFT_374927</name>
</gene>
<evidence type="ECO:0000259" key="2">
    <source>
        <dbReference type="Pfam" id="PF20151"/>
    </source>
</evidence>
<keyword evidence="1" id="KW-1133">Transmembrane helix</keyword>
<keyword evidence="4" id="KW-1185">Reference proteome</keyword>
<accession>A0A0H2RNJ5</accession>
<proteinExistence type="predicted"/>
<evidence type="ECO:0000313" key="4">
    <source>
        <dbReference type="Proteomes" id="UP000053477"/>
    </source>
</evidence>
<reference evidence="3 4" key="1">
    <citation type="submission" date="2015-04" db="EMBL/GenBank/DDBJ databases">
        <title>Complete genome sequence of Schizopora paradoxa KUC8140, a cosmopolitan wood degrader in East Asia.</title>
        <authorList>
            <consortium name="DOE Joint Genome Institute"/>
            <person name="Min B."/>
            <person name="Park H."/>
            <person name="Jang Y."/>
            <person name="Kim J.-J."/>
            <person name="Kim K.H."/>
            <person name="Pangilinan J."/>
            <person name="Lipzen A."/>
            <person name="Riley R."/>
            <person name="Grigoriev I.V."/>
            <person name="Spatafora J.W."/>
            <person name="Choi I.-G."/>
        </authorList>
    </citation>
    <scope>NUCLEOTIDE SEQUENCE [LARGE SCALE GENOMIC DNA]</scope>
    <source>
        <strain evidence="3 4">KUC8140</strain>
    </source>
</reference>
<dbReference type="Proteomes" id="UP000053477">
    <property type="component" value="Unassembled WGS sequence"/>
</dbReference>
<evidence type="ECO:0000313" key="3">
    <source>
        <dbReference type="EMBL" id="KLO13192.1"/>
    </source>
</evidence>
<feature type="domain" description="DUF6533" evidence="2">
    <location>
        <begin position="2"/>
        <end position="34"/>
    </location>
</feature>
<keyword evidence="1" id="KW-0472">Membrane</keyword>
<sequence>MFTLVAYDHLMTFADELELVWRRKFTVATWLFLTVSAWCYSARMRNVYLTGYRIATTASSLFG</sequence>
<dbReference type="Pfam" id="PF20151">
    <property type="entry name" value="DUF6533"/>
    <property type="match status" value="1"/>
</dbReference>
<evidence type="ECO:0000256" key="1">
    <source>
        <dbReference type="SAM" id="Phobius"/>
    </source>
</evidence>
<dbReference type="EMBL" id="KQ085963">
    <property type="protein sequence ID" value="KLO13192.1"/>
    <property type="molecule type" value="Genomic_DNA"/>
</dbReference>
<organism evidence="3 4">
    <name type="scientific">Schizopora paradoxa</name>
    <dbReference type="NCBI Taxonomy" id="27342"/>
    <lineage>
        <taxon>Eukaryota</taxon>
        <taxon>Fungi</taxon>
        <taxon>Dikarya</taxon>
        <taxon>Basidiomycota</taxon>
        <taxon>Agaricomycotina</taxon>
        <taxon>Agaricomycetes</taxon>
        <taxon>Hymenochaetales</taxon>
        <taxon>Schizoporaceae</taxon>
        <taxon>Schizopora</taxon>
    </lineage>
</organism>
<feature type="transmembrane region" description="Helical" evidence="1">
    <location>
        <begin position="20"/>
        <end position="40"/>
    </location>
</feature>
<dbReference type="InterPro" id="IPR045340">
    <property type="entry name" value="DUF6533"/>
</dbReference>
<keyword evidence="1" id="KW-0812">Transmembrane</keyword>
<dbReference type="InParanoid" id="A0A0H2RNJ5"/>
<dbReference type="AlphaFoldDB" id="A0A0H2RNJ5"/>